<organism evidence="2 3">
    <name type="scientific">Clostridium malenominatum</name>
    <dbReference type="NCBI Taxonomy" id="1539"/>
    <lineage>
        <taxon>Bacteria</taxon>
        <taxon>Bacillati</taxon>
        <taxon>Bacillota</taxon>
        <taxon>Clostridia</taxon>
        <taxon>Eubacteriales</taxon>
        <taxon>Clostridiaceae</taxon>
        <taxon>Clostridium</taxon>
    </lineage>
</organism>
<dbReference type="SUPFAM" id="SSF48295">
    <property type="entry name" value="TrpR-like"/>
    <property type="match status" value="1"/>
</dbReference>
<dbReference type="Gene3D" id="3.30.70.1290">
    <property type="entry name" value="Transposase IS200-like"/>
    <property type="match status" value="1"/>
</dbReference>
<protein>
    <recommendedName>
        <fullName evidence="1">Transposase IS200-like domain-containing protein</fullName>
    </recommendedName>
</protein>
<dbReference type="RefSeq" id="WP_343766860.1">
    <property type="nucleotide sequence ID" value="NZ_BAAACF010000001.1"/>
</dbReference>
<sequence>MPRAARVKPENAVYHIIIKSISEVYLFNNNCDKDDYISIMKHYQTIYKFRVYAYCFMSNHAHFIIDPNGADISKIMHSINFKFAMTFNKKYKREGPLFKDRFKSKIIHSDRYLLLASAYIHKNPMAINQYKSCPEKYKYSSLSTYLGLKKDPFKIVEEDFIMTLLNDNVKKSRKQYLFLLFGNDELLEKELKIEDNKTEYKSEKTLLVRNFNPMDIINFIASKLQINKIKLHIKNHRDYTKARALAALLMRSLCDFRCKDICEILGNITQSRVSTLCTMGANIIKEDNKFKDIIYDFISLHSA</sequence>
<dbReference type="SMART" id="SM01321">
    <property type="entry name" value="Y1_Tnp"/>
    <property type="match status" value="1"/>
</dbReference>
<dbReference type="Proteomes" id="UP001500339">
    <property type="component" value="Unassembled WGS sequence"/>
</dbReference>
<dbReference type="PANTHER" id="PTHR34322">
    <property type="entry name" value="TRANSPOSASE, Y1_TNP DOMAIN-CONTAINING"/>
    <property type="match status" value="1"/>
</dbReference>
<proteinExistence type="predicted"/>
<dbReference type="Pfam" id="PF01797">
    <property type="entry name" value="Y1_Tnp"/>
    <property type="match status" value="1"/>
</dbReference>
<dbReference type="PANTHER" id="PTHR34322:SF2">
    <property type="entry name" value="TRANSPOSASE IS200-LIKE DOMAIN-CONTAINING PROTEIN"/>
    <property type="match status" value="1"/>
</dbReference>
<gene>
    <name evidence="2" type="ORF">GCM10008905_07730</name>
</gene>
<comment type="caution">
    <text evidence="2">The sequence shown here is derived from an EMBL/GenBank/DDBJ whole genome shotgun (WGS) entry which is preliminary data.</text>
</comment>
<evidence type="ECO:0000313" key="3">
    <source>
        <dbReference type="Proteomes" id="UP001500339"/>
    </source>
</evidence>
<feature type="domain" description="Transposase IS200-like" evidence="1">
    <location>
        <begin position="9"/>
        <end position="123"/>
    </location>
</feature>
<dbReference type="InterPro" id="IPR002686">
    <property type="entry name" value="Transposase_17"/>
</dbReference>
<accession>A0ABN1IR15</accession>
<name>A0ABN1IR15_9CLOT</name>
<keyword evidence="3" id="KW-1185">Reference proteome</keyword>
<dbReference type="EMBL" id="BAAACF010000001">
    <property type="protein sequence ID" value="GAA0719544.1"/>
    <property type="molecule type" value="Genomic_DNA"/>
</dbReference>
<reference evidence="2 3" key="1">
    <citation type="journal article" date="2019" name="Int. J. Syst. Evol. Microbiol.">
        <title>The Global Catalogue of Microorganisms (GCM) 10K type strain sequencing project: providing services to taxonomists for standard genome sequencing and annotation.</title>
        <authorList>
            <consortium name="The Broad Institute Genomics Platform"/>
            <consortium name="The Broad Institute Genome Sequencing Center for Infectious Disease"/>
            <person name="Wu L."/>
            <person name="Ma J."/>
        </authorList>
    </citation>
    <scope>NUCLEOTIDE SEQUENCE [LARGE SCALE GENOMIC DNA]</scope>
    <source>
        <strain evidence="2 3">JCM 1405</strain>
    </source>
</reference>
<evidence type="ECO:0000313" key="2">
    <source>
        <dbReference type="EMBL" id="GAA0719544.1"/>
    </source>
</evidence>
<dbReference type="SUPFAM" id="SSF143422">
    <property type="entry name" value="Transposase IS200-like"/>
    <property type="match status" value="1"/>
</dbReference>
<dbReference type="Gene3D" id="1.10.1750.10">
    <property type="match status" value="1"/>
</dbReference>
<evidence type="ECO:0000259" key="1">
    <source>
        <dbReference type="SMART" id="SM01321"/>
    </source>
</evidence>
<dbReference type="InterPro" id="IPR036515">
    <property type="entry name" value="Transposase_17_sf"/>
</dbReference>
<dbReference type="InterPro" id="IPR010921">
    <property type="entry name" value="Trp_repressor/repl_initiator"/>
</dbReference>